<feature type="signal peptide" evidence="2">
    <location>
        <begin position="1"/>
        <end position="26"/>
    </location>
</feature>
<protein>
    <submittedName>
        <fullName evidence="3">Uncharacterized protein</fullName>
    </submittedName>
</protein>
<evidence type="ECO:0000313" key="3">
    <source>
        <dbReference type="EMBL" id="KAK8974246.1"/>
    </source>
</evidence>
<evidence type="ECO:0000256" key="1">
    <source>
        <dbReference type="SAM" id="Phobius"/>
    </source>
</evidence>
<accession>A0ABR2NDL2</accession>
<reference evidence="3 4" key="1">
    <citation type="journal article" date="2024" name="G3 (Bethesda)">
        <title>Genome assembly of Hibiscus sabdariffa L. provides insights into metabolisms of medicinal natural products.</title>
        <authorList>
            <person name="Kim T."/>
        </authorList>
    </citation>
    <scope>NUCLEOTIDE SEQUENCE [LARGE SCALE GENOMIC DNA]</scope>
    <source>
        <strain evidence="3">TK-2024</strain>
        <tissue evidence="3">Old leaves</tissue>
    </source>
</reference>
<keyword evidence="4" id="KW-1185">Reference proteome</keyword>
<proteinExistence type="predicted"/>
<keyword evidence="1" id="KW-0472">Membrane</keyword>
<dbReference type="PANTHER" id="PTHR33512">
    <property type="entry name" value="PROTEIN, PUTATIVE (DUF1191)-RELATED"/>
    <property type="match status" value="1"/>
</dbReference>
<keyword evidence="1" id="KW-0812">Transmembrane</keyword>
<dbReference type="InterPro" id="IPR010605">
    <property type="entry name" value="DUF1191"/>
</dbReference>
<dbReference type="PANTHER" id="PTHR33512:SF7">
    <property type="entry name" value="LEGUME LECTIN DOMAIN-CONTAINING PROTEIN"/>
    <property type="match status" value="1"/>
</dbReference>
<feature type="transmembrane region" description="Helical" evidence="1">
    <location>
        <begin position="234"/>
        <end position="259"/>
    </location>
</feature>
<dbReference type="EMBL" id="JBBPBN010000171">
    <property type="protein sequence ID" value="KAK8974246.1"/>
    <property type="molecule type" value="Genomic_DNA"/>
</dbReference>
<name>A0ABR2NDL2_9ROSI</name>
<organism evidence="3 4">
    <name type="scientific">Hibiscus sabdariffa</name>
    <name type="common">roselle</name>
    <dbReference type="NCBI Taxonomy" id="183260"/>
    <lineage>
        <taxon>Eukaryota</taxon>
        <taxon>Viridiplantae</taxon>
        <taxon>Streptophyta</taxon>
        <taxon>Embryophyta</taxon>
        <taxon>Tracheophyta</taxon>
        <taxon>Spermatophyta</taxon>
        <taxon>Magnoliopsida</taxon>
        <taxon>eudicotyledons</taxon>
        <taxon>Gunneridae</taxon>
        <taxon>Pentapetalae</taxon>
        <taxon>rosids</taxon>
        <taxon>malvids</taxon>
        <taxon>Malvales</taxon>
        <taxon>Malvaceae</taxon>
        <taxon>Malvoideae</taxon>
        <taxon>Hibiscus</taxon>
    </lineage>
</organism>
<comment type="caution">
    <text evidence="3">The sequence shown here is derived from an EMBL/GenBank/DDBJ whole genome shotgun (WGS) entry which is preliminary data.</text>
</comment>
<feature type="chain" id="PRO_5045478287" evidence="2">
    <location>
        <begin position="27"/>
        <end position="306"/>
    </location>
</feature>
<dbReference type="Pfam" id="PF06697">
    <property type="entry name" value="DUF1191"/>
    <property type="match status" value="1"/>
</dbReference>
<evidence type="ECO:0000256" key="2">
    <source>
        <dbReference type="SAM" id="SignalP"/>
    </source>
</evidence>
<evidence type="ECO:0000313" key="4">
    <source>
        <dbReference type="Proteomes" id="UP001396334"/>
    </source>
</evidence>
<keyword evidence="1" id="KW-1133">Transmembrane helix</keyword>
<sequence>MGSESGTTRFIIFILFSSLLSSIVGGSGSYDPKALDALFRYYANQTLSYHHRAGTLRRASLPSNFSGMEVSVNRLRSGSLWGRGVDSKYVKIPPSVRTLPYVKRLAIVYGNLGNWSSKYFQVPGYSLVSPVIGFEVYNYTDVTTLKDVNLTLIVTGEPISIRFPYLATKEKNVTRLKCVGFRDDRSVEFKNMTERDVCVTEKAGRFCVVIPTPTPTTTPTTTMPEKKGRVWKRWVIAFAIGAVGLAVLVSVGVVMVKWWRERKIKHMEKESDSSVALDTLWVRGDNKMPCASMIRTQPALEHDYVP</sequence>
<keyword evidence="2" id="KW-0732">Signal</keyword>
<gene>
    <name evidence="3" type="ORF">V6N11_034615</name>
</gene>
<dbReference type="Proteomes" id="UP001396334">
    <property type="component" value="Unassembled WGS sequence"/>
</dbReference>